<reference evidence="2 3" key="1">
    <citation type="submission" date="2018-09" db="EMBL/GenBank/DDBJ databases">
        <title>Genomic investigation of the strawberry pathogen Phytophthora fragariae indicates pathogenicity is determined by transcriptional variation in three key races.</title>
        <authorList>
            <person name="Adams T.M."/>
            <person name="Armitage A.D."/>
            <person name="Sobczyk M.K."/>
            <person name="Bates H.J."/>
            <person name="Dunwell J.M."/>
            <person name="Nellist C.F."/>
            <person name="Harrison R.J."/>
        </authorList>
    </citation>
    <scope>NUCLEOTIDE SEQUENCE [LARGE SCALE GENOMIC DNA]</scope>
    <source>
        <strain evidence="2 3">SCRP249</strain>
    </source>
</reference>
<accession>A0A6A3G4D4</accession>
<dbReference type="Proteomes" id="UP000429607">
    <property type="component" value="Unassembled WGS sequence"/>
</dbReference>
<dbReference type="EMBL" id="QXFV01010808">
    <property type="protein sequence ID" value="KAE8953295.1"/>
    <property type="molecule type" value="Genomic_DNA"/>
</dbReference>
<organism evidence="2 3">
    <name type="scientific">Phytophthora rubi</name>
    <dbReference type="NCBI Taxonomy" id="129364"/>
    <lineage>
        <taxon>Eukaryota</taxon>
        <taxon>Sar</taxon>
        <taxon>Stramenopiles</taxon>
        <taxon>Oomycota</taxon>
        <taxon>Peronosporomycetes</taxon>
        <taxon>Peronosporales</taxon>
        <taxon>Peronosporaceae</taxon>
        <taxon>Phytophthora</taxon>
    </lineage>
</organism>
<feature type="non-terminal residue" evidence="2">
    <location>
        <position position="1"/>
    </location>
</feature>
<evidence type="ECO:0000256" key="1">
    <source>
        <dbReference type="SAM" id="MobiDB-lite"/>
    </source>
</evidence>
<evidence type="ECO:0000313" key="3">
    <source>
        <dbReference type="Proteomes" id="UP000429607"/>
    </source>
</evidence>
<feature type="region of interest" description="Disordered" evidence="1">
    <location>
        <begin position="1"/>
        <end position="35"/>
    </location>
</feature>
<dbReference type="AlphaFoldDB" id="A0A6A3G4D4"/>
<sequence length="50" mass="4908">PAWKEAELATAAPPPRPAAAVAAGLPDEDGVDARPATSSISISIAGVDAR</sequence>
<proteinExistence type="predicted"/>
<protein>
    <submittedName>
        <fullName evidence="2">Uncharacterized protein</fullName>
    </submittedName>
</protein>
<gene>
    <name evidence="2" type="ORF">PR001_g32938</name>
</gene>
<evidence type="ECO:0000313" key="2">
    <source>
        <dbReference type="EMBL" id="KAE8953295.1"/>
    </source>
</evidence>
<comment type="caution">
    <text evidence="2">The sequence shown here is derived from an EMBL/GenBank/DDBJ whole genome shotgun (WGS) entry which is preliminary data.</text>
</comment>
<name>A0A6A3G4D4_9STRA</name>